<dbReference type="EMBL" id="BGZK01001916">
    <property type="protein sequence ID" value="GBP88253.1"/>
    <property type="molecule type" value="Genomic_DNA"/>
</dbReference>
<evidence type="ECO:0000313" key="3">
    <source>
        <dbReference type="Proteomes" id="UP000299102"/>
    </source>
</evidence>
<organism evidence="2 3">
    <name type="scientific">Eumeta variegata</name>
    <name type="common">Bagworm moth</name>
    <name type="synonym">Eumeta japonica</name>
    <dbReference type="NCBI Taxonomy" id="151549"/>
    <lineage>
        <taxon>Eukaryota</taxon>
        <taxon>Metazoa</taxon>
        <taxon>Ecdysozoa</taxon>
        <taxon>Arthropoda</taxon>
        <taxon>Hexapoda</taxon>
        <taxon>Insecta</taxon>
        <taxon>Pterygota</taxon>
        <taxon>Neoptera</taxon>
        <taxon>Endopterygota</taxon>
        <taxon>Lepidoptera</taxon>
        <taxon>Glossata</taxon>
        <taxon>Ditrysia</taxon>
        <taxon>Tineoidea</taxon>
        <taxon>Psychidae</taxon>
        <taxon>Oiketicinae</taxon>
        <taxon>Eumeta</taxon>
    </lineage>
</organism>
<keyword evidence="1" id="KW-1133">Transmembrane helix</keyword>
<keyword evidence="1" id="KW-0812">Transmembrane</keyword>
<protein>
    <submittedName>
        <fullName evidence="2">Uncharacterized protein</fullName>
    </submittedName>
</protein>
<keyword evidence="1" id="KW-0472">Membrane</keyword>
<gene>
    <name evidence="2" type="ORF">EVAR_91205_1</name>
</gene>
<proteinExistence type="predicted"/>
<name>A0A4C1ZM14_EUMVA</name>
<keyword evidence="3" id="KW-1185">Reference proteome</keyword>
<evidence type="ECO:0000256" key="1">
    <source>
        <dbReference type="SAM" id="Phobius"/>
    </source>
</evidence>
<sequence length="110" mass="11987">MASRREVLFCPIGENLKRKSIGLIFLTTVKLISLFYLTLAGPVNVTLHFLVGHLPVYYTFNPSLGFDPSPVLNSDSGLAFDSDPGPVLDYVLYPAFNSDSAHFSVAAPHS</sequence>
<dbReference type="Proteomes" id="UP000299102">
    <property type="component" value="Unassembled WGS sequence"/>
</dbReference>
<reference evidence="2 3" key="1">
    <citation type="journal article" date="2019" name="Commun. Biol.">
        <title>The bagworm genome reveals a unique fibroin gene that provides high tensile strength.</title>
        <authorList>
            <person name="Kono N."/>
            <person name="Nakamura H."/>
            <person name="Ohtoshi R."/>
            <person name="Tomita M."/>
            <person name="Numata K."/>
            <person name="Arakawa K."/>
        </authorList>
    </citation>
    <scope>NUCLEOTIDE SEQUENCE [LARGE SCALE GENOMIC DNA]</scope>
</reference>
<feature type="transmembrane region" description="Helical" evidence="1">
    <location>
        <begin position="21"/>
        <end position="39"/>
    </location>
</feature>
<comment type="caution">
    <text evidence="2">The sequence shown here is derived from an EMBL/GenBank/DDBJ whole genome shotgun (WGS) entry which is preliminary data.</text>
</comment>
<evidence type="ECO:0000313" key="2">
    <source>
        <dbReference type="EMBL" id="GBP88253.1"/>
    </source>
</evidence>
<accession>A0A4C1ZM14</accession>
<dbReference type="AlphaFoldDB" id="A0A4C1ZM14"/>